<evidence type="ECO:0008006" key="3">
    <source>
        <dbReference type="Google" id="ProtNLM"/>
    </source>
</evidence>
<accession>A0A5C1YSE0</accession>
<dbReference type="KEGG" id="acek:FLP30_09080"/>
<proteinExistence type="predicted"/>
<gene>
    <name evidence="1" type="ORF">FLP30_09080</name>
</gene>
<dbReference type="EMBL" id="CP043506">
    <property type="protein sequence ID" value="QEO17867.1"/>
    <property type="molecule type" value="Genomic_DNA"/>
</dbReference>
<reference evidence="1 2" key="1">
    <citation type="submission" date="2019-09" db="EMBL/GenBank/DDBJ databases">
        <title>Genome sequencing of strain KACC 21233.</title>
        <authorList>
            <person name="Heo J."/>
            <person name="Kim S.-J."/>
            <person name="Kim J.-S."/>
            <person name="Hong S.-B."/>
            <person name="Kwon S.-W."/>
        </authorList>
    </citation>
    <scope>NUCLEOTIDE SEQUENCE [LARGE SCALE GENOMIC DNA]</scope>
    <source>
        <strain evidence="1 2">KACC 21233</strain>
    </source>
</reference>
<sequence length="362" mass="37329">MKSDNDRKLFGTLIAENAASGDVEAIPASQSASGDGRASIALGFPPETFVARAAGGIPPYGSDMNGLLNVLSGAIQILQAGFLGPFNATFAQSIGGYPAGAIVSGAIAGTFWVSMTDANVSVPGADGATWQSLFNGLAPLSGAAFAGPVTVPTPQDVPGQNTGNNVADTYWVDEWFAPRAALAQYVGGTGAGGNYPISNVQLKNAPAGDTTVAYLQAQTTWGNILFPSQYNVATQISSYAQPKGDYALTQWVKDNYAATEYVQQNYALKTDLPSGGLIDRGTWTQVGSVLRQSFYASVSNGGTVSFPRSFSSASNITVQATVAGNSDADHYVSNVTATGFTIGIFGQGQNAVEFYFSAEGAA</sequence>
<organism evidence="1 2">
    <name type="scientific">Acetobacter vaccinii</name>
    <dbReference type="NCBI Taxonomy" id="2592655"/>
    <lineage>
        <taxon>Bacteria</taxon>
        <taxon>Pseudomonadati</taxon>
        <taxon>Pseudomonadota</taxon>
        <taxon>Alphaproteobacteria</taxon>
        <taxon>Acetobacterales</taxon>
        <taxon>Acetobacteraceae</taxon>
        <taxon>Acetobacter</taxon>
    </lineage>
</organism>
<name>A0A5C1YSE0_9PROT</name>
<evidence type="ECO:0000313" key="1">
    <source>
        <dbReference type="EMBL" id="QEO17867.1"/>
    </source>
</evidence>
<keyword evidence="2" id="KW-1185">Reference proteome</keyword>
<dbReference type="AlphaFoldDB" id="A0A5C1YSE0"/>
<dbReference type="Proteomes" id="UP000324536">
    <property type="component" value="Chromosome"/>
</dbReference>
<evidence type="ECO:0000313" key="2">
    <source>
        <dbReference type="Proteomes" id="UP000324536"/>
    </source>
</evidence>
<protein>
    <recommendedName>
        <fullName evidence="3">Tail fiber protein</fullName>
    </recommendedName>
</protein>
<dbReference type="RefSeq" id="WP_149279543.1">
    <property type="nucleotide sequence ID" value="NZ_CP043506.1"/>
</dbReference>
<dbReference type="OrthoDB" id="7225292at2"/>